<dbReference type="AlphaFoldDB" id="A0A1G7A1X9"/>
<dbReference type="InterPro" id="IPR050789">
    <property type="entry name" value="Diverse_Enzym_Activities"/>
</dbReference>
<keyword evidence="1" id="KW-0378">Hydrolase</keyword>
<dbReference type="PROSITE" id="PS51318">
    <property type="entry name" value="TAT"/>
    <property type="match status" value="1"/>
</dbReference>
<keyword evidence="2" id="KW-0732">Signal</keyword>
<dbReference type="PANTHER" id="PTHR43283">
    <property type="entry name" value="BETA-LACTAMASE-RELATED"/>
    <property type="match status" value="1"/>
</dbReference>
<dbReference type="EMBL" id="FNAD01000012">
    <property type="protein sequence ID" value="SDE08643.1"/>
    <property type="molecule type" value="Genomic_DNA"/>
</dbReference>
<dbReference type="InterPro" id="IPR001466">
    <property type="entry name" value="Beta-lactam-related"/>
</dbReference>
<dbReference type="RefSeq" id="WP_177155011.1">
    <property type="nucleotide sequence ID" value="NZ_FNAD01000012.1"/>
</dbReference>
<gene>
    <name evidence="4" type="ORF">SAMN05216270_11291</name>
</gene>
<feature type="chain" id="PRO_5011769698" evidence="2">
    <location>
        <begin position="36"/>
        <end position="390"/>
    </location>
</feature>
<organism evidence="4 5">
    <name type="scientific">Glycomyces harbinensis</name>
    <dbReference type="NCBI Taxonomy" id="58114"/>
    <lineage>
        <taxon>Bacteria</taxon>
        <taxon>Bacillati</taxon>
        <taxon>Actinomycetota</taxon>
        <taxon>Actinomycetes</taxon>
        <taxon>Glycomycetales</taxon>
        <taxon>Glycomycetaceae</taxon>
        <taxon>Glycomyces</taxon>
    </lineage>
</organism>
<feature type="signal peptide" evidence="2">
    <location>
        <begin position="1"/>
        <end position="35"/>
    </location>
</feature>
<accession>A0A1G7A1X9</accession>
<protein>
    <submittedName>
        <fullName evidence="4">CubicO group peptidase, beta-lactamase class C family</fullName>
    </submittedName>
</protein>
<dbReference type="Gene3D" id="3.40.710.10">
    <property type="entry name" value="DD-peptidase/beta-lactamase superfamily"/>
    <property type="match status" value="1"/>
</dbReference>
<evidence type="ECO:0000256" key="1">
    <source>
        <dbReference type="ARBA" id="ARBA00022801"/>
    </source>
</evidence>
<dbReference type="SUPFAM" id="SSF56601">
    <property type="entry name" value="beta-lactamase/transpeptidase-like"/>
    <property type="match status" value="1"/>
</dbReference>
<evidence type="ECO:0000259" key="3">
    <source>
        <dbReference type="Pfam" id="PF00144"/>
    </source>
</evidence>
<dbReference type="STRING" id="58114.SAMN05216270_11291"/>
<keyword evidence="5" id="KW-1185">Reference proteome</keyword>
<sequence>MRRSEHRSTRRTLLGAAGAVPVAAGIALTADAAHADPGRVPKSLKPGGELDRHVRQLAENGQFSGTFGVYHRGRRTLRRSYGLANVEAGVANEDDTIYALASVTKALTGLAIGQLVERGDVAYHQTVGHYLDGFAAEVADRVTVHHLLTHTSGLGDYMRLDGYLDEAAEWASEAECWDGLMRYIREDTLQAAPGTGDVYSNTGFSILGAIIAAASGQTYYDYVREHVFAPAGMADSDFCTRPEWTENPRIAHPYAPIGEEGERIDVVADHVYLGGPAGGAFSTVDDMHRLTAAPAAHDLIGAEHLRLLTGASSPKPPLGGTDTAFGTYFGPGAITNGTWVHQISGGSNMGLSADLQWFPDDEWTVVALSHWEQRTSGPVVAESREIIAAL</sequence>
<dbReference type="InterPro" id="IPR012338">
    <property type="entry name" value="Beta-lactam/transpept-like"/>
</dbReference>
<evidence type="ECO:0000256" key="2">
    <source>
        <dbReference type="SAM" id="SignalP"/>
    </source>
</evidence>
<dbReference type="GO" id="GO:0016787">
    <property type="term" value="F:hydrolase activity"/>
    <property type="evidence" value="ECO:0007669"/>
    <property type="project" value="UniProtKB-KW"/>
</dbReference>
<dbReference type="InterPro" id="IPR006311">
    <property type="entry name" value="TAT_signal"/>
</dbReference>
<evidence type="ECO:0000313" key="4">
    <source>
        <dbReference type="EMBL" id="SDE08643.1"/>
    </source>
</evidence>
<evidence type="ECO:0000313" key="5">
    <source>
        <dbReference type="Proteomes" id="UP000198949"/>
    </source>
</evidence>
<feature type="domain" description="Beta-lactamase-related" evidence="3">
    <location>
        <begin position="50"/>
        <end position="375"/>
    </location>
</feature>
<dbReference type="Proteomes" id="UP000198949">
    <property type="component" value="Unassembled WGS sequence"/>
</dbReference>
<name>A0A1G7A1X9_9ACTN</name>
<proteinExistence type="predicted"/>
<dbReference type="Pfam" id="PF00144">
    <property type="entry name" value="Beta-lactamase"/>
    <property type="match status" value="1"/>
</dbReference>
<reference evidence="5" key="1">
    <citation type="submission" date="2016-10" db="EMBL/GenBank/DDBJ databases">
        <authorList>
            <person name="Varghese N."/>
            <person name="Submissions S."/>
        </authorList>
    </citation>
    <scope>NUCLEOTIDE SEQUENCE [LARGE SCALE GENOMIC DNA]</scope>
    <source>
        <strain evidence="5">CGMCC 4.3516</strain>
    </source>
</reference>
<dbReference type="PANTHER" id="PTHR43283:SF11">
    <property type="entry name" value="BETA-LACTAMASE-RELATED DOMAIN-CONTAINING PROTEIN"/>
    <property type="match status" value="1"/>
</dbReference>